<feature type="chain" id="PRO_5016029211" description="ABC transporter substrate-binding protein" evidence="1">
    <location>
        <begin position="24"/>
        <end position="63"/>
    </location>
</feature>
<organism evidence="2 3">
    <name type="scientific">Mobiluncus curtisii</name>
    <dbReference type="NCBI Taxonomy" id="2051"/>
    <lineage>
        <taxon>Bacteria</taxon>
        <taxon>Bacillati</taxon>
        <taxon>Actinomycetota</taxon>
        <taxon>Actinomycetes</taxon>
        <taxon>Actinomycetales</taxon>
        <taxon>Actinomycetaceae</taxon>
        <taxon>Mobiluncus</taxon>
    </lineage>
</organism>
<accession>A0A2X3BL47</accession>
<dbReference type="RefSeq" id="WP_252893431.1">
    <property type="nucleotide sequence ID" value="NZ_UASJ01000016.1"/>
</dbReference>
<feature type="signal peptide" evidence="1">
    <location>
        <begin position="1"/>
        <end position="23"/>
    </location>
</feature>
<sequence>MKLQTVGALFGAAALAVSMSACSTTNDTQTKDAAGDAAAKPTVYASTDVWHQWLKLWWGIKPM</sequence>
<evidence type="ECO:0000256" key="1">
    <source>
        <dbReference type="SAM" id="SignalP"/>
    </source>
</evidence>
<evidence type="ECO:0000313" key="3">
    <source>
        <dbReference type="Proteomes" id="UP000250245"/>
    </source>
</evidence>
<dbReference type="AlphaFoldDB" id="A0A2X3BL47"/>
<dbReference type="Proteomes" id="UP000250245">
    <property type="component" value="Unassembled WGS sequence"/>
</dbReference>
<proteinExistence type="predicted"/>
<reference evidence="2 3" key="1">
    <citation type="submission" date="2018-06" db="EMBL/GenBank/DDBJ databases">
        <authorList>
            <consortium name="Pathogen Informatics"/>
            <person name="Doyle S."/>
        </authorList>
    </citation>
    <scope>NUCLEOTIDE SEQUENCE [LARGE SCALE GENOMIC DNA]</scope>
    <source>
        <strain evidence="2 3">NCTC11820</strain>
    </source>
</reference>
<dbReference type="PROSITE" id="PS51257">
    <property type="entry name" value="PROKAR_LIPOPROTEIN"/>
    <property type="match status" value="1"/>
</dbReference>
<evidence type="ECO:0008006" key="4">
    <source>
        <dbReference type="Google" id="ProtNLM"/>
    </source>
</evidence>
<gene>
    <name evidence="2" type="ORF">NCTC11820_02225</name>
</gene>
<dbReference type="EMBL" id="UASJ01000016">
    <property type="protein sequence ID" value="SQC02337.1"/>
    <property type="molecule type" value="Genomic_DNA"/>
</dbReference>
<name>A0A2X3BL47_9ACTO</name>
<keyword evidence="1" id="KW-0732">Signal</keyword>
<protein>
    <recommendedName>
        <fullName evidence="4">ABC transporter substrate-binding protein</fullName>
    </recommendedName>
</protein>
<evidence type="ECO:0000313" key="2">
    <source>
        <dbReference type="EMBL" id="SQC02337.1"/>
    </source>
</evidence>